<evidence type="ECO:0000256" key="1">
    <source>
        <dbReference type="SAM" id="Coils"/>
    </source>
</evidence>
<feature type="region of interest" description="Disordered" evidence="2">
    <location>
        <begin position="397"/>
        <end position="427"/>
    </location>
</feature>
<gene>
    <name evidence="3 5" type="ORF">CBG16903</name>
    <name evidence="3" type="ORF">CBG_16903</name>
</gene>
<feature type="region of interest" description="Disordered" evidence="2">
    <location>
        <begin position="677"/>
        <end position="1095"/>
    </location>
</feature>
<dbReference type="HOGENOM" id="CLU_279300_0_0_1"/>
<evidence type="ECO:0000313" key="5">
    <source>
        <dbReference type="WormBase" id="CBG16903"/>
    </source>
</evidence>
<dbReference type="STRING" id="6238.A8XQ11"/>
<feature type="compositionally biased region" description="Acidic residues" evidence="2">
    <location>
        <begin position="585"/>
        <end position="597"/>
    </location>
</feature>
<feature type="compositionally biased region" description="Basic and acidic residues" evidence="2">
    <location>
        <begin position="842"/>
        <end position="861"/>
    </location>
</feature>
<feature type="compositionally biased region" description="Low complexity" evidence="2">
    <location>
        <begin position="906"/>
        <end position="926"/>
    </location>
</feature>
<keyword evidence="1" id="KW-0175">Coiled coil</keyword>
<evidence type="ECO:0000313" key="4">
    <source>
        <dbReference type="Proteomes" id="UP000008549"/>
    </source>
</evidence>
<feature type="compositionally biased region" description="Basic and acidic residues" evidence="2">
    <location>
        <begin position="1017"/>
        <end position="1041"/>
    </location>
</feature>
<reference evidence="3 4" key="1">
    <citation type="journal article" date="2003" name="PLoS Biol.">
        <title>The genome sequence of Caenorhabditis briggsae: a platform for comparative genomics.</title>
        <authorList>
            <person name="Stein L.D."/>
            <person name="Bao Z."/>
            <person name="Blasiar D."/>
            <person name="Blumenthal T."/>
            <person name="Brent M.R."/>
            <person name="Chen N."/>
            <person name="Chinwalla A."/>
            <person name="Clarke L."/>
            <person name="Clee C."/>
            <person name="Coghlan A."/>
            <person name="Coulson A."/>
            <person name="D'Eustachio P."/>
            <person name="Fitch D.H."/>
            <person name="Fulton L.A."/>
            <person name="Fulton R.E."/>
            <person name="Griffiths-Jones S."/>
            <person name="Harris T.W."/>
            <person name="Hillier L.W."/>
            <person name="Kamath R."/>
            <person name="Kuwabara P.E."/>
            <person name="Mardis E.R."/>
            <person name="Marra M.A."/>
            <person name="Miner T.L."/>
            <person name="Minx P."/>
            <person name="Mullikin J.C."/>
            <person name="Plumb R.W."/>
            <person name="Rogers J."/>
            <person name="Schein J.E."/>
            <person name="Sohrmann M."/>
            <person name="Spieth J."/>
            <person name="Stajich J.E."/>
            <person name="Wei C."/>
            <person name="Willey D."/>
            <person name="Wilson R.K."/>
            <person name="Durbin R."/>
            <person name="Waterston R.H."/>
        </authorList>
    </citation>
    <scope>NUCLEOTIDE SEQUENCE [LARGE SCALE GENOMIC DNA]</scope>
    <source>
        <strain evidence="3 4">AF16</strain>
    </source>
</reference>
<feature type="compositionally biased region" description="Basic residues" evidence="2">
    <location>
        <begin position="958"/>
        <end position="971"/>
    </location>
</feature>
<feature type="compositionally biased region" description="Polar residues" evidence="2">
    <location>
        <begin position="768"/>
        <end position="788"/>
    </location>
</feature>
<name>A8XQ11_CAEBR</name>
<proteinExistence type="predicted"/>
<dbReference type="KEGG" id="cbr:CBG_16903"/>
<feature type="region of interest" description="Disordered" evidence="2">
    <location>
        <begin position="442"/>
        <end position="515"/>
    </location>
</feature>
<protein>
    <submittedName>
        <fullName evidence="3">Protein CBG16903</fullName>
    </submittedName>
</protein>
<feature type="region of interest" description="Disordered" evidence="2">
    <location>
        <begin position="252"/>
        <end position="295"/>
    </location>
</feature>
<feature type="compositionally biased region" description="Pro residues" evidence="2">
    <location>
        <begin position="927"/>
        <end position="936"/>
    </location>
</feature>
<feature type="compositionally biased region" description="Polar residues" evidence="2">
    <location>
        <begin position="572"/>
        <end position="583"/>
    </location>
</feature>
<evidence type="ECO:0000313" key="3">
    <source>
        <dbReference type="EMBL" id="CAP34737.2"/>
    </source>
</evidence>
<feature type="compositionally biased region" description="Polar residues" evidence="2">
    <location>
        <begin position="798"/>
        <end position="814"/>
    </location>
</feature>
<feature type="compositionally biased region" description="Pro residues" evidence="2">
    <location>
        <begin position="1076"/>
        <end position="1092"/>
    </location>
</feature>
<feature type="compositionally biased region" description="Low complexity" evidence="2">
    <location>
        <begin position="865"/>
        <end position="876"/>
    </location>
</feature>
<accession>A8XQ11</accession>
<reference evidence="3 4" key="2">
    <citation type="journal article" date="2011" name="PLoS Genet.">
        <title>Caenorhabditis briggsae recombinant inbred line genotypes reveal inter-strain incompatibility and the evolution of recombination.</title>
        <authorList>
            <person name="Ross J.A."/>
            <person name="Koboldt D.C."/>
            <person name="Staisch J.E."/>
            <person name="Chamberlin H.M."/>
            <person name="Gupta B.P."/>
            <person name="Miller R.D."/>
            <person name="Baird S.E."/>
            <person name="Haag E.S."/>
        </authorList>
    </citation>
    <scope>NUCLEOTIDE SEQUENCE [LARGE SCALE GENOMIC DNA]</scope>
    <source>
        <strain evidence="3 4">AF16</strain>
    </source>
</reference>
<feature type="coiled-coil region" evidence="1">
    <location>
        <begin position="352"/>
        <end position="383"/>
    </location>
</feature>
<feature type="compositionally biased region" description="Basic and acidic residues" evidence="2">
    <location>
        <begin position="815"/>
        <end position="828"/>
    </location>
</feature>
<organism evidence="3 4">
    <name type="scientific">Caenorhabditis briggsae</name>
    <dbReference type="NCBI Taxonomy" id="6238"/>
    <lineage>
        <taxon>Eukaryota</taxon>
        <taxon>Metazoa</taxon>
        <taxon>Ecdysozoa</taxon>
        <taxon>Nematoda</taxon>
        <taxon>Chromadorea</taxon>
        <taxon>Rhabditida</taxon>
        <taxon>Rhabditina</taxon>
        <taxon>Rhabditomorpha</taxon>
        <taxon>Rhabditoidea</taxon>
        <taxon>Rhabditidae</taxon>
        <taxon>Peloderinae</taxon>
        <taxon>Caenorhabditis</taxon>
    </lineage>
</organism>
<feature type="compositionally biased region" description="Polar residues" evidence="2">
    <location>
        <begin position="470"/>
        <end position="492"/>
    </location>
</feature>
<dbReference type="InParanoid" id="A8XQ11"/>
<dbReference type="Proteomes" id="UP000008549">
    <property type="component" value="Unassembled WGS sequence"/>
</dbReference>
<keyword evidence="4" id="KW-1185">Reference proteome</keyword>
<feature type="region of interest" description="Disordered" evidence="2">
    <location>
        <begin position="559"/>
        <end position="601"/>
    </location>
</feature>
<evidence type="ECO:0000256" key="2">
    <source>
        <dbReference type="SAM" id="MobiDB-lite"/>
    </source>
</evidence>
<feature type="compositionally biased region" description="Basic and acidic residues" evidence="2">
    <location>
        <begin position="979"/>
        <end position="990"/>
    </location>
</feature>
<dbReference type="OMA" id="PTDWHTV"/>
<dbReference type="WormBase" id="CBG16903">
    <property type="protein sequence ID" value="CBP18758"/>
    <property type="gene ID" value="WBGene00036706"/>
</dbReference>
<feature type="compositionally biased region" description="Polar residues" evidence="2">
    <location>
        <begin position="726"/>
        <end position="742"/>
    </location>
</feature>
<feature type="compositionally biased region" description="Acidic residues" evidence="2">
    <location>
        <begin position="940"/>
        <end position="954"/>
    </location>
</feature>
<dbReference type="RefSeq" id="XP_045096082.1">
    <property type="nucleotide sequence ID" value="XM_045240054.1"/>
</dbReference>
<feature type="compositionally biased region" description="Low complexity" evidence="2">
    <location>
        <begin position="259"/>
        <end position="278"/>
    </location>
</feature>
<feature type="compositionally biased region" description="Polar residues" evidence="2">
    <location>
        <begin position="1046"/>
        <end position="1069"/>
    </location>
</feature>
<dbReference type="eggNOG" id="KOG4124">
    <property type="taxonomic scope" value="Eukaryota"/>
</dbReference>
<dbReference type="FunCoup" id="A8XQ11">
    <property type="interactions" value="1369"/>
</dbReference>
<dbReference type="CTD" id="8587177"/>
<dbReference type="GeneID" id="8587177"/>
<dbReference type="EMBL" id="HE601001">
    <property type="protein sequence ID" value="CAP34737.2"/>
    <property type="molecule type" value="Genomic_DNA"/>
</dbReference>
<sequence>MSDRPPEENEFANYYIWLIKDRGPEELFRVIRSTPGLPDKSYLVENIEKAATQFALARVEQLKSSLEGWEGLIENMTTEVAAIMFNEFLAGSRSLEDFETRNFSKKANKNSILFIFRGEAGGPQPRTNFPMYWTINPIYQTSTIAELRETGALPSSQIMFAPHSEEFFTEEANRMYYTRLFGNPEIFNRVLKENSKLVQFNYVGSTTREFNFRTPNMPVPKVPAMPYHPWMNKKDVREIYEKTVGNLLGRLKQHHQEQKQQQMQEEEQPQNQQEQEQNGEAVPQTPQAVPVGFAPHPMTAVPMGVQMFSPMQVVSPMHLSPQQFKAWHDGLYTAYHEYQAQRGEYQAPQQQGAQDDQQMQQQQQQLQQQQQQEQIQLQQQQQLHQQHLAMQHQIRMEQQMQHDYQMQQQRMQHHFYQQQQQQQPQFHQPQRFYNNQQQFHQPRNFNNQRGRGKGGRGGGGGGYQRNHNGFNPNRANTSSSVPPPQERSQPNQEEARVAEPEQVTDQSFPKLNGDDVSANLEVNVSVHHAKQNESGEAVATVTTPRKFSDVVSHKVQAPTAVAPEKPKETIVEETSQPENGKSTAEQEEPEAEEEDCAVENVDPVVENMESADESVDPAIIDLTIGKVAKSVEAAENEPQIIEDMANTAPIVEAVAKTEKPIAEDMAVKKTTYASKIIPNPTQSAENEKETSQTVDASARKADEQLVQGNGGADKPIADNVKPVNGIKNTNPSDTESLPSSSALVVDTSEPTPPAAAPATPHRTIAEVVQQSLSATSSPVAKRVTSAQPSPAVKPQPTAEKSWSRSPAANDTSQGKPREQNRRGRRDQPPKPSMSYADMLYPMDKKDNATGKRESFTARKDNTAASSSSSSSSKSSSYIKTPVQKQAPIPPTDWHTVKKKKSIDSGASSPPLLAASSSPPSQAAPKPVVAPPSPKAPEPSVSDDDDEVVNADDPEAEKKRQKRREKRQKLKQANRQQKQQVKEQARQESLARVEVMNGELNKSLAANGVNPTEPPKPAFDRNDLAARRKKRLELQRKSEFQEPPRTIAQTRTTQSSDQTPLFSFLSNVSNIPDMPDDPVPATVPTPSPAPRPPTVSNVPTIPTIPSLPSLPILPSLTSLPCLPGIPNSPMNASIAAGQSAMSAYGMVNQMLPRGSPFGVTTADGSKSLPLYLPRQDGLKTNFDGPTAIMLQQDEKNKTFVPILVRQIGPGEPKAEKTEADHNAEMIENLLQFDADDVLPTLNIPDIEHTTISVGLEEIKKMYSRVEKAGQLLTYRTGSSKISPEQEEKMLQLAIKLLSNNVELTEKDNRYIDTIGNVVAHCSTSFNYTNYITGLVDFAKDRVDKLQPGPLRQNYERSVVLTRVFLKKTKNLYERLSAYYDFKDSKKPEK</sequence>